<evidence type="ECO:0000313" key="5">
    <source>
        <dbReference type="Proteomes" id="UP000321429"/>
    </source>
</evidence>
<keyword evidence="1" id="KW-0812">Transmembrane</keyword>
<evidence type="ECO:0000313" key="3">
    <source>
        <dbReference type="EMBL" id="KRN97033.1"/>
    </source>
</evidence>
<dbReference type="Proteomes" id="UP000051139">
    <property type="component" value="Unassembled WGS sequence"/>
</dbReference>
<protein>
    <submittedName>
        <fullName evidence="2">Membrane protein</fullName>
    </submittedName>
</protein>
<dbReference type="EMBL" id="BJUD01000001">
    <property type="protein sequence ID" value="GEK27793.1"/>
    <property type="molecule type" value="Genomic_DNA"/>
</dbReference>
<proteinExistence type="predicted"/>
<organism evidence="3 4">
    <name type="scientific">Furfurilactobacillus siliginis</name>
    <dbReference type="NCBI Taxonomy" id="348151"/>
    <lineage>
        <taxon>Bacteria</taxon>
        <taxon>Bacillati</taxon>
        <taxon>Bacillota</taxon>
        <taxon>Bacilli</taxon>
        <taxon>Lactobacillales</taxon>
        <taxon>Lactobacillaceae</taxon>
        <taxon>Furfurilactobacillus</taxon>
    </lineage>
</organism>
<name>A0A0R2L5J2_9LACO</name>
<dbReference type="InterPro" id="IPR021324">
    <property type="entry name" value="DUF2929"/>
</dbReference>
<keyword evidence="1" id="KW-1133">Transmembrane helix</keyword>
<feature type="transmembrane region" description="Helical" evidence="1">
    <location>
        <begin position="34"/>
        <end position="53"/>
    </location>
</feature>
<reference evidence="2 5" key="2">
    <citation type="submission" date="2019-07" db="EMBL/GenBank/DDBJ databases">
        <title>Whole genome shotgun sequence of Lactobacillus siliginis NBRC 101315.</title>
        <authorList>
            <person name="Hosoyama A."/>
            <person name="Uohara A."/>
            <person name="Ohji S."/>
            <person name="Ichikawa N."/>
        </authorList>
    </citation>
    <scope>NUCLEOTIDE SEQUENCE [LARGE SCALE GENOMIC DNA]</scope>
    <source>
        <strain evidence="2 5">NBRC 101315</strain>
    </source>
</reference>
<dbReference type="Proteomes" id="UP000321429">
    <property type="component" value="Unassembled WGS sequence"/>
</dbReference>
<dbReference type="EMBL" id="JQCB01000002">
    <property type="protein sequence ID" value="KRN97033.1"/>
    <property type="molecule type" value="Genomic_DNA"/>
</dbReference>
<keyword evidence="1" id="KW-0472">Membrane</keyword>
<dbReference type="OrthoDB" id="2300224at2"/>
<reference evidence="3 4" key="1">
    <citation type="journal article" date="2015" name="Genome Announc.">
        <title>Expanding the biotechnology potential of lactobacilli through comparative genomics of 213 strains and associated genera.</title>
        <authorList>
            <person name="Sun Z."/>
            <person name="Harris H.M."/>
            <person name="McCann A."/>
            <person name="Guo C."/>
            <person name="Argimon S."/>
            <person name="Zhang W."/>
            <person name="Yang X."/>
            <person name="Jeffery I.B."/>
            <person name="Cooney J.C."/>
            <person name="Kagawa T.F."/>
            <person name="Liu W."/>
            <person name="Song Y."/>
            <person name="Salvetti E."/>
            <person name="Wrobel A."/>
            <person name="Rasinkangas P."/>
            <person name="Parkhill J."/>
            <person name="Rea M.C."/>
            <person name="O'Sullivan O."/>
            <person name="Ritari J."/>
            <person name="Douillard F.P."/>
            <person name="Paul Ross R."/>
            <person name="Yang R."/>
            <person name="Briner A.E."/>
            <person name="Felis G.E."/>
            <person name="de Vos W.M."/>
            <person name="Barrangou R."/>
            <person name="Klaenhammer T.R."/>
            <person name="Caufield P.W."/>
            <person name="Cui Y."/>
            <person name="Zhang H."/>
            <person name="O'Toole P.W."/>
        </authorList>
    </citation>
    <scope>NUCLEOTIDE SEQUENCE [LARGE SCALE GENOMIC DNA]</scope>
    <source>
        <strain evidence="3 4">DSM 22696</strain>
    </source>
</reference>
<sequence length="62" mass="6729">MRYLIVVFWGFIWGEVIGYIGGQLELLNYSALEVGTVAAIVCLVTSVATHMLADDTTPAPNK</sequence>
<evidence type="ECO:0000313" key="4">
    <source>
        <dbReference type="Proteomes" id="UP000051139"/>
    </source>
</evidence>
<dbReference type="PATRIC" id="fig|348151.3.peg.935"/>
<dbReference type="AlphaFoldDB" id="A0A0R2L5J2"/>
<gene>
    <name evidence="3" type="ORF">IV55_GL000910</name>
    <name evidence="2" type="ORF">LSI01_01040</name>
</gene>
<dbReference type="Pfam" id="PF11151">
    <property type="entry name" value="DUF2929"/>
    <property type="match status" value="1"/>
</dbReference>
<keyword evidence="4" id="KW-1185">Reference proteome</keyword>
<evidence type="ECO:0000256" key="1">
    <source>
        <dbReference type="SAM" id="Phobius"/>
    </source>
</evidence>
<dbReference type="RefSeq" id="WP_057808998.1">
    <property type="nucleotide sequence ID" value="NZ_BJUD01000001.1"/>
</dbReference>
<accession>A0A0R2L5J2</accession>
<comment type="caution">
    <text evidence="3">The sequence shown here is derived from an EMBL/GenBank/DDBJ whole genome shotgun (WGS) entry which is preliminary data.</text>
</comment>
<evidence type="ECO:0000313" key="2">
    <source>
        <dbReference type="EMBL" id="GEK27793.1"/>
    </source>
</evidence>